<proteinExistence type="inferred from homology"/>
<dbReference type="Pfam" id="PF00877">
    <property type="entry name" value="NLPC_P60"/>
    <property type="match status" value="1"/>
</dbReference>
<dbReference type="PANTHER" id="PTHR47359:SF3">
    <property type="entry name" value="NLP_P60 DOMAIN-CONTAINING PROTEIN-RELATED"/>
    <property type="match status" value="1"/>
</dbReference>
<dbReference type="SUPFAM" id="SSF54001">
    <property type="entry name" value="Cysteine proteinases"/>
    <property type="match status" value="1"/>
</dbReference>
<dbReference type="EMBL" id="BAABHF010000042">
    <property type="protein sequence ID" value="GAA4508324.1"/>
    <property type="molecule type" value="Genomic_DNA"/>
</dbReference>
<comment type="caution">
    <text evidence="7">The sequence shown here is derived from an EMBL/GenBank/DDBJ whole genome shotgun (WGS) entry which is preliminary data.</text>
</comment>
<organism evidence="7 8">
    <name type="scientific">Actinoallomurus oryzae</name>
    <dbReference type="NCBI Taxonomy" id="502180"/>
    <lineage>
        <taxon>Bacteria</taxon>
        <taxon>Bacillati</taxon>
        <taxon>Actinomycetota</taxon>
        <taxon>Actinomycetes</taxon>
        <taxon>Streptosporangiales</taxon>
        <taxon>Thermomonosporaceae</taxon>
        <taxon>Actinoallomurus</taxon>
    </lineage>
</organism>
<evidence type="ECO:0000313" key="8">
    <source>
        <dbReference type="Proteomes" id="UP001500503"/>
    </source>
</evidence>
<evidence type="ECO:0000256" key="4">
    <source>
        <dbReference type="ARBA" id="ARBA00022807"/>
    </source>
</evidence>
<dbReference type="InterPro" id="IPR000064">
    <property type="entry name" value="NLP_P60_dom"/>
</dbReference>
<sequence>MGDHITYDDLLYATPHDYQNSAGAWGKWHKALDTHAGELLNVNQHVSGNWDSAAAAEAHAFIDAKHLKVQESSKVLKQVESMLTTAYTNFADAHNKLVQTVQKAQNDGFDCGGGKVTAGALALQKSDWKTRRDTYQGDIDAALKEANSADSSIATALRDLMPGTDLASGGDTDPANGHGTPLSHPVDYAHSGSIPVPPNASTLAPNPRAQQIIDWALKQLGDPYVWGATGPDSFDCSGLSSQAYKAAGIDIPRTSEVQWQQEPSVPAGHEQPGDLVFFHMGNNGPGHVGIVLDPDKGTMIVAPHTGSYVQIQNYKTQDPIGFARPT</sequence>
<feature type="region of interest" description="Disordered" evidence="5">
    <location>
        <begin position="162"/>
        <end position="186"/>
    </location>
</feature>
<comment type="similarity">
    <text evidence="1">Belongs to the peptidase C40 family.</text>
</comment>
<dbReference type="SUPFAM" id="SSF140453">
    <property type="entry name" value="EsxAB dimer-like"/>
    <property type="match status" value="1"/>
</dbReference>
<dbReference type="InterPro" id="IPR051794">
    <property type="entry name" value="PG_Endopeptidase_C40"/>
</dbReference>
<keyword evidence="8" id="KW-1185">Reference proteome</keyword>
<dbReference type="Gene3D" id="3.90.1720.10">
    <property type="entry name" value="endopeptidase domain like (from Nostoc punctiforme)"/>
    <property type="match status" value="1"/>
</dbReference>
<reference evidence="8" key="1">
    <citation type="journal article" date="2019" name="Int. J. Syst. Evol. Microbiol.">
        <title>The Global Catalogue of Microorganisms (GCM) 10K type strain sequencing project: providing services to taxonomists for standard genome sequencing and annotation.</title>
        <authorList>
            <consortium name="The Broad Institute Genomics Platform"/>
            <consortium name="The Broad Institute Genome Sequencing Center for Infectious Disease"/>
            <person name="Wu L."/>
            <person name="Ma J."/>
        </authorList>
    </citation>
    <scope>NUCLEOTIDE SEQUENCE [LARGE SCALE GENOMIC DNA]</scope>
    <source>
        <strain evidence="8">JCM 17933</strain>
    </source>
</reference>
<keyword evidence="3" id="KW-0378">Hydrolase</keyword>
<dbReference type="Proteomes" id="UP001500503">
    <property type="component" value="Unassembled WGS sequence"/>
</dbReference>
<gene>
    <name evidence="7" type="ORF">GCM10023191_067950</name>
</gene>
<dbReference type="InterPro" id="IPR036689">
    <property type="entry name" value="ESAT-6-like_sf"/>
</dbReference>
<evidence type="ECO:0000259" key="6">
    <source>
        <dbReference type="PROSITE" id="PS51935"/>
    </source>
</evidence>
<dbReference type="RefSeq" id="WP_345470855.1">
    <property type="nucleotide sequence ID" value="NZ_BAABHF010000042.1"/>
</dbReference>
<evidence type="ECO:0000256" key="5">
    <source>
        <dbReference type="SAM" id="MobiDB-lite"/>
    </source>
</evidence>
<protein>
    <recommendedName>
        <fullName evidence="6">NlpC/P60 domain-containing protein</fullName>
    </recommendedName>
</protein>
<dbReference type="InterPro" id="IPR038765">
    <property type="entry name" value="Papain-like_cys_pep_sf"/>
</dbReference>
<dbReference type="PANTHER" id="PTHR47359">
    <property type="entry name" value="PEPTIDOGLYCAN DL-ENDOPEPTIDASE CWLO"/>
    <property type="match status" value="1"/>
</dbReference>
<feature type="domain" description="NlpC/P60" evidence="6">
    <location>
        <begin position="206"/>
        <end position="326"/>
    </location>
</feature>
<dbReference type="PROSITE" id="PS51935">
    <property type="entry name" value="NLPC_P60"/>
    <property type="match status" value="1"/>
</dbReference>
<evidence type="ECO:0000256" key="2">
    <source>
        <dbReference type="ARBA" id="ARBA00022670"/>
    </source>
</evidence>
<evidence type="ECO:0000256" key="1">
    <source>
        <dbReference type="ARBA" id="ARBA00007074"/>
    </source>
</evidence>
<accession>A0ABP8QRB5</accession>
<evidence type="ECO:0000313" key="7">
    <source>
        <dbReference type="EMBL" id="GAA4508324.1"/>
    </source>
</evidence>
<keyword evidence="4" id="KW-0788">Thiol protease</keyword>
<evidence type="ECO:0000256" key="3">
    <source>
        <dbReference type="ARBA" id="ARBA00022801"/>
    </source>
</evidence>
<name>A0ABP8QRB5_9ACTN</name>
<keyword evidence="2" id="KW-0645">Protease</keyword>